<evidence type="ECO:0000313" key="10">
    <source>
        <dbReference type="Proteomes" id="UP000831796"/>
    </source>
</evidence>
<protein>
    <recommendedName>
        <fullName evidence="7">Phosphatidylglycerol--prolipoprotein diacylglyceryl transferase</fullName>
        <ecNumber evidence="7">2.5.1.145</ecNumber>
    </recommendedName>
</protein>
<keyword evidence="4 7" id="KW-0812">Transmembrane</keyword>
<keyword evidence="6 7" id="KW-0472">Membrane</keyword>
<dbReference type="RefSeq" id="WP_244677699.1">
    <property type="nucleotide sequence ID" value="NZ_CP095046.1"/>
</dbReference>
<dbReference type="KEGG" id="hcu:MUN79_11030"/>
<dbReference type="Proteomes" id="UP000831796">
    <property type="component" value="Chromosome"/>
</dbReference>
<dbReference type="InterPro" id="IPR001640">
    <property type="entry name" value="Lgt"/>
</dbReference>
<comment type="catalytic activity">
    <reaction evidence="7">
        <text>L-cysteinyl-[prolipoprotein] + a 1,2-diacyl-sn-glycero-3-phospho-(1'-sn-glycerol) = an S-1,2-diacyl-sn-glyceryl-L-cysteinyl-[prolipoprotein] + sn-glycerol 1-phosphate + H(+)</text>
        <dbReference type="Rhea" id="RHEA:56712"/>
        <dbReference type="Rhea" id="RHEA-COMP:14679"/>
        <dbReference type="Rhea" id="RHEA-COMP:14680"/>
        <dbReference type="ChEBI" id="CHEBI:15378"/>
        <dbReference type="ChEBI" id="CHEBI:29950"/>
        <dbReference type="ChEBI" id="CHEBI:57685"/>
        <dbReference type="ChEBI" id="CHEBI:64716"/>
        <dbReference type="ChEBI" id="CHEBI:140658"/>
        <dbReference type="EC" id="2.5.1.145"/>
    </reaction>
</comment>
<comment type="similarity">
    <text evidence="1 7">Belongs to the Lgt family.</text>
</comment>
<dbReference type="EMBL" id="CP095046">
    <property type="protein sequence ID" value="UOQ74359.1"/>
    <property type="molecule type" value="Genomic_DNA"/>
</dbReference>
<feature type="transmembrane region" description="Helical" evidence="7">
    <location>
        <begin position="57"/>
        <end position="78"/>
    </location>
</feature>
<name>A0A8T9QFM7_9BACT</name>
<feature type="compositionally biased region" description="Basic and acidic residues" evidence="8">
    <location>
        <begin position="322"/>
        <end position="335"/>
    </location>
</feature>
<dbReference type="PANTHER" id="PTHR30589:SF0">
    <property type="entry name" value="PHOSPHATIDYLGLYCEROL--PROLIPOPROTEIN DIACYLGLYCERYL TRANSFERASE"/>
    <property type="match status" value="1"/>
</dbReference>
<evidence type="ECO:0000256" key="5">
    <source>
        <dbReference type="ARBA" id="ARBA00022989"/>
    </source>
</evidence>
<evidence type="ECO:0000256" key="2">
    <source>
        <dbReference type="ARBA" id="ARBA00022475"/>
    </source>
</evidence>
<keyword evidence="2 7" id="KW-1003">Cell membrane</keyword>
<dbReference type="HAMAP" id="MF_01147">
    <property type="entry name" value="Lgt"/>
    <property type="match status" value="1"/>
</dbReference>
<evidence type="ECO:0000256" key="4">
    <source>
        <dbReference type="ARBA" id="ARBA00022692"/>
    </source>
</evidence>
<dbReference type="GO" id="GO:0008961">
    <property type="term" value="F:phosphatidylglycerol-prolipoprotein diacylglyceryl transferase activity"/>
    <property type="evidence" value="ECO:0007669"/>
    <property type="project" value="UniProtKB-UniRule"/>
</dbReference>
<keyword evidence="10" id="KW-1185">Reference proteome</keyword>
<dbReference type="GO" id="GO:0042158">
    <property type="term" value="P:lipoprotein biosynthetic process"/>
    <property type="evidence" value="ECO:0007669"/>
    <property type="project" value="UniProtKB-UniRule"/>
</dbReference>
<feature type="transmembrane region" description="Helical" evidence="7">
    <location>
        <begin position="122"/>
        <end position="140"/>
    </location>
</feature>
<evidence type="ECO:0000256" key="7">
    <source>
        <dbReference type="HAMAP-Rule" id="MF_01147"/>
    </source>
</evidence>
<sequence>MSLLAYITWDVSPIIAEIGPLTLRWYGLLFMSGFVVGTFVLSHIYKSERVSPRWVDVITLYMLAGTIIGARLGHCLFYDPKHYLANPIEILKIWEGGLASHGATIGILLACWFFARNNKFDYLWVLDRIVIVVAIGGALIRMGNLMNSEIVGQPTDKPWAFVFPRDTEHLEPARPGQTLPAGALYVERKVQADGKVGIQTFGADHTPTSATEVAVPRHPTQLYESVFCIVLLLLLYALWNRTKERTPRGLLFGLFVVILFTQRFLGEFLKEDQGGWDRTMMDVTHLNLGQLLSIPLILVGIWVLWRAGKDPRNPYGYAPRDLGQEEETKPVARVR</sequence>
<feature type="transmembrane region" description="Helical" evidence="7">
    <location>
        <begin position="286"/>
        <end position="305"/>
    </location>
</feature>
<dbReference type="GO" id="GO:0005886">
    <property type="term" value="C:plasma membrane"/>
    <property type="evidence" value="ECO:0007669"/>
    <property type="project" value="UniProtKB-SubCell"/>
</dbReference>
<keyword evidence="5 7" id="KW-1133">Transmembrane helix</keyword>
<dbReference type="Pfam" id="PF01790">
    <property type="entry name" value="LGT"/>
    <property type="match status" value="1"/>
</dbReference>
<comment type="pathway">
    <text evidence="7">Protein modification; lipoprotein biosynthesis (diacylglyceryl transfer).</text>
</comment>
<evidence type="ECO:0000256" key="8">
    <source>
        <dbReference type="SAM" id="MobiDB-lite"/>
    </source>
</evidence>
<feature type="binding site" evidence="7">
    <location>
        <position position="141"/>
    </location>
    <ligand>
        <name>a 1,2-diacyl-sn-glycero-3-phospho-(1'-sn-glycerol)</name>
        <dbReference type="ChEBI" id="CHEBI:64716"/>
    </ligand>
</feature>
<dbReference type="NCBIfam" id="TIGR00544">
    <property type="entry name" value="lgt"/>
    <property type="match status" value="1"/>
</dbReference>
<feature type="transmembrane region" description="Helical" evidence="7">
    <location>
        <begin position="222"/>
        <end position="238"/>
    </location>
</feature>
<evidence type="ECO:0000256" key="6">
    <source>
        <dbReference type="ARBA" id="ARBA00023136"/>
    </source>
</evidence>
<evidence type="ECO:0000256" key="3">
    <source>
        <dbReference type="ARBA" id="ARBA00022679"/>
    </source>
</evidence>
<feature type="transmembrane region" description="Helical" evidence="7">
    <location>
        <begin position="98"/>
        <end position="115"/>
    </location>
</feature>
<dbReference type="PANTHER" id="PTHR30589">
    <property type="entry name" value="PROLIPOPROTEIN DIACYLGLYCERYL TRANSFERASE"/>
    <property type="match status" value="1"/>
</dbReference>
<organism evidence="9 10">
    <name type="scientific">Hymenobacter cellulosilyticus</name>
    <dbReference type="NCBI Taxonomy" id="2932248"/>
    <lineage>
        <taxon>Bacteria</taxon>
        <taxon>Pseudomonadati</taxon>
        <taxon>Bacteroidota</taxon>
        <taxon>Cytophagia</taxon>
        <taxon>Cytophagales</taxon>
        <taxon>Hymenobacteraceae</taxon>
        <taxon>Hymenobacter</taxon>
    </lineage>
</organism>
<feature type="transmembrane region" description="Helical" evidence="7">
    <location>
        <begin position="250"/>
        <end position="266"/>
    </location>
</feature>
<feature type="region of interest" description="Disordered" evidence="8">
    <location>
        <begin position="316"/>
        <end position="335"/>
    </location>
</feature>
<comment type="function">
    <text evidence="7">Catalyzes the transfer of the diacylglyceryl group from phosphatidylglycerol to the sulfhydryl group of the N-terminal cysteine of a prolipoprotein, the first step in the formation of mature lipoproteins.</text>
</comment>
<proteinExistence type="inferred from homology"/>
<dbReference type="EC" id="2.5.1.145" evidence="7"/>
<gene>
    <name evidence="7 9" type="primary">lgt</name>
    <name evidence="9" type="ORF">MUN79_11030</name>
</gene>
<keyword evidence="3 7" id="KW-0808">Transferase</keyword>
<reference evidence="9" key="1">
    <citation type="submission" date="2022-04" db="EMBL/GenBank/DDBJ databases">
        <title>Hymenobacter sp. isolated from the air.</title>
        <authorList>
            <person name="Won M."/>
            <person name="Lee C.-M."/>
            <person name="Woen H.-Y."/>
            <person name="Kwon S.-W."/>
        </authorList>
    </citation>
    <scope>NUCLEOTIDE SEQUENCE</scope>
    <source>
        <strain evidence="9">5116S-3</strain>
    </source>
</reference>
<evidence type="ECO:0000313" key="9">
    <source>
        <dbReference type="EMBL" id="UOQ74359.1"/>
    </source>
</evidence>
<comment type="subcellular location">
    <subcellularLocation>
        <location evidence="7">Cell membrane</location>
        <topology evidence="7">Multi-pass membrane protein</topology>
    </subcellularLocation>
</comment>
<evidence type="ECO:0000256" key="1">
    <source>
        <dbReference type="ARBA" id="ARBA00007150"/>
    </source>
</evidence>
<accession>A0A8T9QFM7</accession>
<dbReference type="AlphaFoldDB" id="A0A8T9QFM7"/>
<feature type="transmembrane region" description="Helical" evidence="7">
    <location>
        <begin position="25"/>
        <end position="45"/>
    </location>
</feature>